<dbReference type="Gene3D" id="3.40.50.1110">
    <property type="entry name" value="SGNH hydrolase"/>
    <property type="match status" value="1"/>
</dbReference>
<dbReference type="AlphaFoldDB" id="A0A4Q9Q0Q0"/>
<dbReference type="STRING" id="114155.A0A4Q9Q0Q0"/>
<dbReference type="SUPFAM" id="SSF52266">
    <property type="entry name" value="SGNH hydrolase"/>
    <property type="match status" value="1"/>
</dbReference>
<gene>
    <name evidence="4" type="ORF">BD310DRAFT_815328</name>
    <name evidence="3" type="ORF">BD311DRAFT_144603</name>
</gene>
<keyword evidence="5" id="KW-1185">Reference proteome</keyword>
<evidence type="ECO:0000256" key="2">
    <source>
        <dbReference type="SAM" id="SignalP"/>
    </source>
</evidence>
<organism evidence="4 5">
    <name type="scientific">Dichomitus squalens</name>
    <dbReference type="NCBI Taxonomy" id="114155"/>
    <lineage>
        <taxon>Eukaryota</taxon>
        <taxon>Fungi</taxon>
        <taxon>Dikarya</taxon>
        <taxon>Basidiomycota</taxon>
        <taxon>Agaricomycotina</taxon>
        <taxon>Agaricomycetes</taxon>
        <taxon>Polyporales</taxon>
        <taxon>Polyporaceae</taxon>
        <taxon>Dichomitus</taxon>
    </lineage>
</organism>
<keyword evidence="2" id="KW-0732">Signal</keyword>
<dbReference type="Proteomes" id="UP000292082">
    <property type="component" value="Unassembled WGS sequence"/>
</dbReference>
<feature type="signal peptide" evidence="2">
    <location>
        <begin position="1"/>
        <end position="24"/>
    </location>
</feature>
<dbReference type="Proteomes" id="UP000292957">
    <property type="component" value="Unassembled WGS sequence"/>
</dbReference>
<protein>
    <submittedName>
        <fullName evidence="4">GDSL lipase/esterase</fullName>
    </submittedName>
</protein>
<feature type="chain" id="PRO_5040597651" evidence="2">
    <location>
        <begin position="25"/>
        <end position="306"/>
    </location>
</feature>
<keyword evidence="1" id="KW-0378">Hydrolase</keyword>
<dbReference type="EMBL" id="ML145105">
    <property type="protein sequence ID" value="TBU60386.1"/>
    <property type="molecule type" value="Genomic_DNA"/>
</dbReference>
<evidence type="ECO:0000313" key="4">
    <source>
        <dbReference type="EMBL" id="TBU60386.1"/>
    </source>
</evidence>
<reference evidence="4 5" key="1">
    <citation type="submission" date="2019-01" db="EMBL/GenBank/DDBJ databases">
        <title>Draft genome sequences of three monokaryotic isolates of the white-rot basidiomycete fungus Dichomitus squalens.</title>
        <authorList>
            <consortium name="DOE Joint Genome Institute"/>
            <person name="Lopez S.C."/>
            <person name="Andreopoulos B."/>
            <person name="Pangilinan J."/>
            <person name="Lipzen A."/>
            <person name="Riley R."/>
            <person name="Ahrendt S."/>
            <person name="Ng V."/>
            <person name="Barry K."/>
            <person name="Daum C."/>
            <person name="Grigoriev I.V."/>
            <person name="Hilden K.S."/>
            <person name="Makela M.R."/>
            <person name="de Vries R.P."/>
        </authorList>
    </citation>
    <scope>NUCLEOTIDE SEQUENCE [LARGE SCALE GENOMIC DNA]</scope>
    <source>
        <strain evidence="4 5">CBS 464.89</strain>
        <strain evidence="3">OM18370.1</strain>
    </source>
</reference>
<dbReference type="EMBL" id="ML143544">
    <property type="protein sequence ID" value="TBU22386.1"/>
    <property type="molecule type" value="Genomic_DNA"/>
</dbReference>
<dbReference type="CDD" id="cd01846">
    <property type="entry name" value="fatty_acyltransferase_like"/>
    <property type="match status" value="1"/>
</dbReference>
<dbReference type="InterPro" id="IPR036514">
    <property type="entry name" value="SGNH_hydro_sf"/>
</dbReference>
<evidence type="ECO:0000313" key="5">
    <source>
        <dbReference type="Proteomes" id="UP000292082"/>
    </source>
</evidence>
<name>A0A4Q9Q0Q0_9APHY</name>
<dbReference type="Pfam" id="PF00657">
    <property type="entry name" value="Lipase_GDSL"/>
    <property type="match status" value="1"/>
</dbReference>
<dbReference type="PANTHER" id="PTHR45648:SF22">
    <property type="entry name" value="GDSL LIPASE_ACYLHYDROLASE FAMILY PROTEIN (AFU_ORTHOLOGUE AFUA_4G14700)"/>
    <property type="match status" value="1"/>
</dbReference>
<evidence type="ECO:0000256" key="1">
    <source>
        <dbReference type="ARBA" id="ARBA00022801"/>
    </source>
</evidence>
<dbReference type="InterPro" id="IPR051058">
    <property type="entry name" value="GDSL_Est/Lipase"/>
</dbReference>
<accession>A0A4Q9Q0Q0</accession>
<evidence type="ECO:0000313" key="3">
    <source>
        <dbReference type="EMBL" id="TBU22386.1"/>
    </source>
</evidence>
<dbReference type="PANTHER" id="PTHR45648">
    <property type="entry name" value="GDSL LIPASE/ACYLHYDROLASE FAMILY PROTEIN (AFU_ORTHOLOGUE AFUA_4G14700)"/>
    <property type="match status" value="1"/>
</dbReference>
<dbReference type="OMA" id="NSWFLGH"/>
<sequence>MLVSLRAIAVGVIVVLRSASTAIASPARNDNIAYSAIVVFGDSFSDDGNGAWVVSNHTWPANPNYFGGRFSNGPVWIEYVASNLSVPLLDFATGGATTSNALVQGYTGPHSVIPVRSIDEQVVKFLQEGAPSNVSLEAPLFVLMGGANDPLFNLSITASQSFHALISSTAQLASRYPSAHFLFLNYPDLARIPMDFYVDENTKQALHKYSTELDALYRESIPKNLESVRYVDVLPLFAEWDYYGAPEKFGFTPLGTYGSCLTGVYSETPGITLCEDADEVVFWDEYHPTTHAHSWIAKLVLAELDH</sequence>
<dbReference type="GO" id="GO:0016788">
    <property type="term" value="F:hydrolase activity, acting on ester bonds"/>
    <property type="evidence" value="ECO:0007669"/>
    <property type="project" value="InterPro"/>
</dbReference>
<dbReference type="InterPro" id="IPR001087">
    <property type="entry name" value="GDSL"/>
</dbReference>
<proteinExistence type="predicted"/>
<dbReference type="OrthoDB" id="1600564at2759"/>